<dbReference type="Pfam" id="PF07883">
    <property type="entry name" value="Cupin_2"/>
    <property type="match status" value="1"/>
</dbReference>
<proteinExistence type="predicted"/>
<dbReference type="PANTHER" id="PTHR37694:SF1">
    <property type="entry name" value="SLR8022 PROTEIN"/>
    <property type="match status" value="1"/>
</dbReference>
<accession>A0A2K1P3X5</accession>
<sequence>MDQKRAIIGKAKEVKPLIINNETTKDVEKRILIGKSNYGAPNFVMRLFTVKPGGYSPRHSHRWEHEIFIVEGKAEVYDGEKYNTVEAGSFVYVPGGIEHQLKNAGDEELKFLCVIPTSADEE</sequence>
<dbReference type="PANTHER" id="PTHR37694">
    <property type="entry name" value="SLR8022 PROTEIN"/>
    <property type="match status" value="1"/>
</dbReference>
<keyword evidence="3" id="KW-1185">Reference proteome</keyword>
<dbReference type="RefSeq" id="WP_103079470.1">
    <property type="nucleotide sequence ID" value="NZ_AZRM01000063.1"/>
</dbReference>
<dbReference type="SUPFAM" id="SSF51182">
    <property type="entry name" value="RmlC-like cupins"/>
    <property type="match status" value="1"/>
</dbReference>
<dbReference type="Gene3D" id="2.60.120.10">
    <property type="entry name" value="Jelly Rolls"/>
    <property type="match status" value="1"/>
</dbReference>
<dbReference type="EMBL" id="AZRM01000063">
    <property type="protein sequence ID" value="PNR97488.1"/>
    <property type="molecule type" value="Genomic_DNA"/>
</dbReference>
<name>A0A2K1P3X5_9BACT</name>
<evidence type="ECO:0000313" key="3">
    <source>
        <dbReference type="Proteomes" id="UP000236199"/>
    </source>
</evidence>
<comment type="caution">
    <text evidence="2">The sequence shown here is derived from an EMBL/GenBank/DDBJ whole genome shotgun (WGS) entry which is preliminary data.</text>
</comment>
<dbReference type="InterPro" id="IPR011051">
    <property type="entry name" value="RmlC_Cupin_sf"/>
</dbReference>
<feature type="domain" description="Cupin type-2" evidence="1">
    <location>
        <begin position="47"/>
        <end position="114"/>
    </location>
</feature>
<dbReference type="CDD" id="cd02222">
    <property type="entry name" value="cupin_TM1459-like"/>
    <property type="match status" value="1"/>
</dbReference>
<gene>
    <name evidence="2" type="ORF">X928_09570</name>
</gene>
<organism evidence="2 3">
    <name type="scientific">Petrotoga miotherma DSM 10691</name>
    <dbReference type="NCBI Taxonomy" id="1434326"/>
    <lineage>
        <taxon>Bacteria</taxon>
        <taxon>Thermotogati</taxon>
        <taxon>Thermotogota</taxon>
        <taxon>Thermotogae</taxon>
        <taxon>Petrotogales</taxon>
        <taxon>Petrotogaceae</taxon>
        <taxon>Petrotoga</taxon>
    </lineage>
</organism>
<dbReference type="InterPro" id="IPR014710">
    <property type="entry name" value="RmlC-like_jellyroll"/>
</dbReference>
<reference evidence="2 3" key="1">
    <citation type="submission" date="2013-12" db="EMBL/GenBank/DDBJ databases">
        <title>Comparative genomics of Petrotoga isolates.</title>
        <authorList>
            <person name="Nesbo C.L."/>
            <person name="Charchuk R."/>
            <person name="Chow K."/>
        </authorList>
    </citation>
    <scope>NUCLEOTIDE SEQUENCE [LARGE SCALE GENOMIC DNA]</scope>
    <source>
        <strain evidence="2 3">DSM 10691</strain>
    </source>
</reference>
<protein>
    <submittedName>
        <fullName evidence="2">Cupin</fullName>
    </submittedName>
</protein>
<dbReference type="OrthoDB" id="9791297at2"/>
<evidence type="ECO:0000259" key="1">
    <source>
        <dbReference type="Pfam" id="PF07883"/>
    </source>
</evidence>
<dbReference type="InterPro" id="IPR013096">
    <property type="entry name" value="Cupin_2"/>
</dbReference>
<dbReference type="AlphaFoldDB" id="A0A2K1P3X5"/>
<evidence type="ECO:0000313" key="2">
    <source>
        <dbReference type="EMBL" id="PNR97488.1"/>
    </source>
</evidence>
<dbReference type="Proteomes" id="UP000236199">
    <property type="component" value="Unassembled WGS sequence"/>
</dbReference>